<comment type="caution">
    <text evidence="3">The sequence shown here is derived from an EMBL/GenBank/DDBJ whole genome shotgun (WGS) entry which is preliminary data.</text>
</comment>
<feature type="signal peptide" evidence="2">
    <location>
        <begin position="1"/>
        <end position="17"/>
    </location>
</feature>
<evidence type="ECO:0000313" key="4">
    <source>
        <dbReference type="Proteomes" id="UP000229794"/>
    </source>
</evidence>
<feature type="chain" id="PRO_5013910159" evidence="2">
    <location>
        <begin position="18"/>
        <end position="133"/>
    </location>
</feature>
<dbReference type="Proteomes" id="UP000229794">
    <property type="component" value="Unassembled WGS sequence"/>
</dbReference>
<accession>A0A2H0BFZ6</accession>
<dbReference type="EMBL" id="PCST01000007">
    <property type="protein sequence ID" value="PIP55930.1"/>
    <property type="molecule type" value="Genomic_DNA"/>
</dbReference>
<keyword evidence="1" id="KW-0812">Transmembrane</keyword>
<feature type="transmembrane region" description="Helical" evidence="1">
    <location>
        <begin position="97"/>
        <end position="116"/>
    </location>
</feature>
<gene>
    <name evidence="3" type="ORF">COX06_00480</name>
</gene>
<name>A0A2H0BFZ6_9BACT</name>
<evidence type="ECO:0000313" key="3">
    <source>
        <dbReference type="EMBL" id="PIP55930.1"/>
    </source>
</evidence>
<proteinExistence type="predicted"/>
<feature type="transmembrane region" description="Helical" evidence="1">
    <location>
        <begin position="62"/>
        <end position="85"/>
    </location>
</feature>
<sequence>MVSFLILFVFAATIVLAQASGSTGNSPPGSAGNSPGAVELDNPFGSNNKSLFGLLRAVINDIILPMGGVLAVLSFIYSGFLYVVAQGNESKLAIAHRALLYTSIGTAVLLGSWVLANVICKTIGQLGGPICPP</sequence>
<evidence type="ECO:0000256" key="1">
    <source>
        <dbReference type="SAM" id="Phobius"/>
    </source>
</evidence>
<keyword evidence="2" id="KW-0732">Signal</keyword>
<keyword evidence="1" id="KW-1133">Transmembrane helix</keyword>
<organism evidence="3 4">
    <name type="scientific">Candidatus Zambryskibacteria bacterium CG22_combo_CG10-13_8_21_14_all_42_17</name>
    <dbReference type="NCBI Taxonomy" id="1975118"/>
    <lineage>
        <taxon>Bacteria</taxon>
        <taxon>Candidatus Zambryskiibacteriota</taxon>
    </lineage>
</organism>
<evidence type="ECO:0000256" key="2">
    <source>
        <dbReference type="SAM" id="SignalP"/>
    </source>
</evidence>
<dbReference type="AlphaFoldDB" id="A0A2H0BFZ6"/>
<dbReference type="Pfam" id="PF18895">
    <property type="entry name" value="T4SS_pilin"/>
    <property type="match status" value="1"/>
</dbReference>
<keyword evidence="1" id="KW-0472">Membrane</keyword>
<reference evidence="3 4" key="1">
    <citation type="submission" date="2017-09" db="EMBL/GenBank/DDBJ databases">
        <title>Depth-based differentiation of microbial function through sediment-hosted aquifers and enrichment of novel symbionts in the deep terrestrial subsurface.</title>
        <authorList>
            <person name="Probst A.J."/>
            <person name="Ladd B."/>
            <person name="Jarett J.K."/>
            <person name="Geller-Mcgrath D.E."/>
            <person name="Sieber C.M."/>
            <person name="Emerson J.B."/>
            <person name="Anantharaman K."/>
            <person name="Thomas B.C."/>
            <person name="Malmstrom R."/>
            <person name="Stieglmeier M."/>
            <person name="Klingl A."/>
            <person name="Woyke T."/>
            <person name="Ryan C.M."/>
            <person name="Banfield J.F."/>
        </authorList>
    </citation>
    <scope>NUCLEOTIDE SEQUENCE [LARGE SCALE GENOMIC DNA]</scope>
    <source>
        <strain evidence="3">CG22_combo_CG10-13_8_21_14_all_42_17</strain>
    </source>
</reference>
<dbReference type="InterPro" id="IPR043993">
    <property type="entry name" value="T4SS_pilin"/>
</dbReference>
<protein>
    <submittedName>
        <fullName evidence="3">Uncharacterized protein</fullName>
    </submittedName>
</protein>